<keyword evidence="3" id="KW-1185">Reference proteome</keyword>
<dbReference type="STRING" id="348780.NP_4948A"/>
<reference evidence="2 3" key="1">
    <citation type="journal article" date="2005" name="Genome Res.">
        <title>Living with two extremes: conclusions from the genome sequence of Natronomonas pharaonis.</title>
        <authorList>
            <person name="Falb M."/>
            <person name="Pfeiffer F."/>
            <person name="Palm P."/>
            <person name="Rodewald K."/>
            <person name="Hickmann V."/>
            <person name="Tittor J."/>
            <person name="Oesterhelt D."/>
        </authorList>
    </citation>
    <scope>NUCLEOTIDE SEQUENCE [LARGE SCALE GENOMIC DNA]</scope>
    <source>
        <strain evidence="3">ATCC 35678 / DSM 2160 / CIP 103997 / JCM 8858 / NBRC 14720 / NCIMB 2260 / Gabara</strain>
    </source>
</reference>
<name>A0A1U7EZ67_NATPD</name>
<gene>
    <name evidence="2" type="ordered locus">NP_4948A</name>
</gene>
<dbReference type="KEGG" id="nph:NP_4948A"/>
<evidence type="ECO:0000313" key="2">
    <source>
        <dbReference type="EMBL" id="CAI50565.1"/>
    </source>
</evidence>
<dbReference type="EnsemblBacteria" id="CAI50565">
    <property type="protein sequence ID" value="CAI50565"/>
    <property type="gene ID" value="NP_4948A"/>
</dbReference>
<dbReference type="HOGENOM" id="CLU_1870801_0_0_2"/>
<dbReference type="AlphaFoldDB" id="A0A1U7EZ67"/>
<sequence length="136" mass="14046">MAAPGVERRTFTDGPTASTADGPAAHYPLVGDDQPASSGDAGAGAPFADTTGETGVRLPYGFVEADEASALRPPAIEVSGGAEAVLEWCGDSSCSTRGTDSGCRRGVSFDHVFDEEVLSLCYLRADRQRGHAVIVE</sequence>
<proteinExistence type="predicted"/>
<protein>
    <submittedName>
        <fullName evidence="2">Uncharacterized protein</fullName>
    </submittedName>
</protein>
<feature type="region of interest" description="Disordered" evidence="1">
    <location>
        <begin position="1"/>
        <end position="54"/>
    </location>
</feature>
<organism evidence="2 3">
    <name type="scientific">Natronomonas pharaonis (strain ATCC 35678 / DSM 2160 / CIP 103997 / JCM 8858 / NBRC 14720 / NCIMB 2260 / Gabara)</name>
    <name type="common">Halobacterium pharaonis</name>
    <dbReference type="NCBI Taxonomy" id="348780"/>
    <lineage>
        <taxon>Archaea</taxon>
        <taxon>Methanobacteriati</taxon>
        <taxon>Methanobacteriota</taxon>
        <taxon>Stenosarchaea group</taxon>
        <taxon>Halobacteria</taxon>
        <taxon>Halobacteriales</taxon>
        <taxon>Natronomonadaceae</taxon>
        <taxon>Natronomonas</taxon>
    </lineage>
</organism>
<evidence type="ECO:0000256" key="1">
    <source>
        <dbReference type="SAM" id="MobiDB-lite"/>
    </source>
</evidence>
<dbReference type="Proteomes" id="UP000002698">
    <property type="component" value="Chromosome"/>
</dbReference>
<dbReference type="RefSeq" id="WP_011324177.1">
    <property type="nucleotide sequence ID" value="NC_007426.1"/>
</dbReference>
<feature type="compositionally biased region" description="Low complexity" evidence="1">
    <location>
        <begin position="31"/>
        <end position="52"/>
    </location>
</feature>
<dbReference type="GeneID" id="3702208"/>
<accession>A0A1U7EZ67</accession>
<feature type="compositionally biased region" description="Basic and acidic residues" evidence="1">
    <location>
        <begin position="1"/>
        <end position="11"/>
    </location>
</feature>
<dbReference type="EMBL" id="CR936257">
    <property type="protein sequence ID" value="CAI50565.1"/>
    <property type="molecule type" value="Genomic_DNA"/>
</dbReference>
<evidence type="ECO:0000313" key="3">
    <source>
        <dbReference type="Proteomes" id="UP000002698"/>
    </source>
</evidence>